<sequence>MDTRRLCNPLHHNFLVKHNGALDKVVYYSHKGIRRRSTSHSSYGVGLLESNHSETESFAKLYIHLKFNETGDVIAKDNSDNDYFGILRNNAMFVAGRNNDNAALLNGVNGYVELPRDLVLSSADFTITTYVC</sequence>
<dbReference type="AlphaFoldDB" id="A0A814WDB4"/>
<reference evidence="1" key="1">
    <citation type="submission" date="2021-02" db="EMBL/GenBank/DDBJ databases">
        <authorList>
            <person name="Nowell W R."/>
        </authorList>
    </citation>
    <scope>NUCLEOTIDE SEQUENCE</scope>
</reference>
<dbReference type="InterPro" id="IPR013320">
    <property type="entry name" value="ConA-like_dom_sf"/>
</dbReference>
<comment type="caution">
    <text evidence="1">The sequence shown here is derived from an EMBL/GenBank/DDBJ whole genome shotgun (WGS) entry which is preliminary data.</text>
</comment>
<evidence type="ECO:0000313" key="2">
    <source>
        <dbReference type="Proteomes" id="UP000663852"/>
    </source>
</evidence>
<dbReference type="SUPFAM" id="SSF49899">
    <property type="entry name" value="Concanavalin A-like lectins/glucanases"/>
    <property type="match status" value="1"/>
</dbReference>
<organism evidence="1 2">
    <name type="scientific">Adineta ricciae</name>
    <name type="common">Rotifer</name>
    <dbReference type="NCBI Taxonomy" id="249248"/>
    <lineage>
        <taxon>Eukaryota</taxon>
        <taxon>Metazoa</taxon>
        <taxon>Spiralia</taxon>
        <taxon>Gnathifera</taxon>
        <taxon>Rotifera</taxon>
        <taxon>Eurotatoria</taxon>
        <taxon>Bdelloidea</taxon>
        <taxon>Adinetida</taxon>
        <taxon>Adinetidae</taxon>
        <taxon>Adineta</taxon>
    </lineage>
</organism>
<evidence type="ECO:0000313" key="1">
    <source>
        <dbReference type="EMBL" id="CAF1199850.1"/>
    </source>
</evidence>
<dbReference type="Gene3D" id="2.60.120.200">
    <property type="match status" value="1"/>
</dbReference>
<protein>
    <submittedName>
        <fullName evidence="1">Uncharacterized protein</fullName>
    </submittedName>
</protein>
<dbReference type="EMBL" id="CAJNOJ010000148">
    <property type="protein sequence ID" value="CAF1199850.1"/>
    <property type="molecule type" value="Genomic_DNA"/>
</dbReference>
<name>A0A814WDB4_ADIRI</name>
<proteinExistence type="predicted"/>
<gene>
    <name evidence="1" type="ORF">EDS130_LOCUS25301</name>
</gene>
<accession>A0A814WDB4</accession>
<dbReference type="Proteomes" id="UP000663852">
    <property type="component" value="Unassembled WGS sequence"/>
</dbReference>